<proteinExistence type="predicted"/>
<feature type="compositionally biased region" description="Polar residues" evidence="5">
    <location>
        <begin position="829"/>
        <end position="838"/>
    </location>
</feature>
<dbReference type="AlphaFoldDB" id="A0A8T2V802"/>
<dbReference type="Proteomes" id="UP000825935">
    <property type="component" value="Chromosome 4"/>
</dbReference>
<evidence type="ECO:0000256" key="1">
    <source>
        <dbReference type="ARBA" id="ARBA00004123"/>
    </source>
</evidence>
<keyword evidence="4" id="KW-0539">Nucleus</keyword>
<feature type="region of interest" description="Disordered" evidence="5">
    <location>
        <begin position="490"/>
        <end position="536"/>
    </location>
</feature>
<feature type="region of interest" description="Disordered" evidence="5">
    <location>
        <begin position="1"/>
        <end position="80"/>
    </location>
</feature>
<keyword evidence="2" id="KW-0227">DNA damage</keyword>
<feature type="region of interest" description="Disordered" evidence="5">
    <location>
        <begin position="724"/>
        <end position="844"/>
    </location>
</feature>
<evidence type="ECO:0000259" key="6">
    <source>
        <dbReference type="Pfam" id="PF12253"/>
    </source>
</evidence>
<feature type="compositionally biased region" description="Low complexity" evidence="5">
    <location>
        <begin position="42"/>
        <end position="58"/>
    </location>
</feature>
<dbReference type="OMA" id="SETALWC"/>
<keyword evidence="9" id="KW-1185">Reference proteome</keyword>
<organism evidence="8 9">
    <name type="scientific">Ceratopteris richardii</name>
    <name type="common">Triangle waterfern</name>
    <dbReference type="NCBI Taxonomy" id="49495"/>
    <lineage>
        <taxon>Eukaryota</taxon>
        <taxon>Viridiplantae</taxon>
        <taxon>Streptophyta</taxon>
        <taxon>Embryophyta</taxon>
        <taxon>Tracheophyta</taxon>
        <taxon>Polypodiopsida</taxon>
        <taxon>Polypodiidae</taxon>
        <taxon>Polypodiales</taxon>
        <taxon>Pteridineae</taxon>
        <taxon>Pteridaceae</taxon>
        <taxon>Parkerioideae</taxon>
        <taxon>Ceratopteris</taxon>
    </lineage>
</organism>
<dbReference type="GO" id="GO:0006334">
    <property type="term" value="P:nucleosome assembly"/>
    <property type="evidence" value="ECO:0007669"/>
    <property type="project" value="TreeGrafter"/>
</dbReference>
<evidence type="ECO:0000313" key="8">
    <source>
        <dbReference type="EMBL" id="KAH7440439.1"/>
    </source>
</evidence>
<dbReference type="GO" id="GO:0033186">
    <property type="term" value="C:CAF-1 complex"/>
    <property type="evidence" value="ECO:0007669"/>
    <property type="project" value="TreeGrafter"/>
</dbReference>
<dbReference type="InterPro" id="IPR022043">
    <property type="entry name" value="CAF1A_DD"/>
</dbReference>
<evidence type="ECO:0000259" key="7">
    <source>
        <dbReference type="Pfam" id="PF21796"/>
    </source>
</evidence>
<dbReference type="OrthoDB" id="440676at2759"/>
<feature type="compositionally biased region" description="Acidic residues" evidence="5">
    <location>
        <begin position="769"/>
        <end position="786"/>
    </location>
</feature>
<feature type="compositionally biased region" description="Acidic residues" evidence="5">
    <location>
        <begin position="746"/>
        <end position="762"/>
    </location>
</feature>
<dbReference type="EMBL" id="CM035409">
    <property type="protein sequence ID" value="KAH7440439.1"/>
    <property type="molecule type" value="Genomic_DNA"/>
</dbReference>
<feature type="compositionally biased region" description="Acidic residues" evidence="5">
    <location>
        <begin position="803"/>
        <end position="816"/>
    </location>
</feature>
<comment type="caution">
    <text evidence="8">The sequence shown here is derived from an EMBL/GenBank/DDBJ whole genome shotgun (WGS) entry which is preliminary data.</text>
</comment>
<comment type="subcellular location">
    <subcellularLocation>
        <location evidence="1">Nucleus</location>
    </subcellularLocation>
</comment>
<feature type="region of interest" description="Disordered" evidence="5">
    <location>
        <begin position="455"/>
        <end position="478"/>
    </location>
</feature>
<sequence>MAATPSPEGSADTHRSCHGRSPLPSKSSHKSTSLDCFLKTGSSSSATDTSDSSASATACDGPGGCENRNPNVEPFLHATPKSENYAGTLGSCDANSETDVTVDLKHVSASSPGISPSPSPEAACRSSTMSPSSGRSDSALGTVDADLNPDSMANLCAADPSAVFIPTSNVKRRSCKKRIREPNPCAGKSVESSLSNGPSTEIASKSAIKVPKRGLKRKCILPSGRLDAEHSLTLVKELQSEVSSLINFYHEDGKIDLTAVNVQNAGRRAEIALLVEESGLPFSSLVANILLQLKTSTESHDGSDLTPAALRSTVLSIGERISFGTPNPDADVLEDDSDTCLWCWEIRDVKLLPESFRDMVLSRRRKRRKIAERIAALSGVIAALSALNKDGQDSSILEKAGEALMKTESEEQIRAYVNNSKQRTSAKVAMHAERAKEKESLKEQYRILREAEKEKRRLEKEEEKEKRRAEKEEEKRRIQQEKEYERIKKEKERLEREASKQKSKEALKQEKELRRQQEEAEKEQRRKEKEEADLRQQSALKKQANLMDRFLQQNKKDLNEAIPVTEKTATVSETQNLSVSHSKVIHDMDCEMLHCEERTSEDLLSFHLMTWKKSARPFGMMSKRWGQRRLPKRMPMSELRLQGGATESQSELRAATVVGCKRSRSDNEDSELNGEKLYPEWDDSTAVDFTAYLESDLDSHKPLHIQNKRRKLLQFDKSHRPAYYGSYSRKSDAVRPRRPLGMDSNLEYEVDSDEEWEEEDPGESLSDCEKDEEDEKLDGDEDEDAGDGFLVPDGYLSESEGACVEESDTESDEEHSQDEPPAEVFSGCELQNDTSCSPQKPARQRKALEQLTDHALRCNRPYIICNFHQNGNSNVRNSDRLCLEALRMYPTTGIHVELIEDSEDKKIDDNENKKSKQRLKRSLPDSSLQEIVEVLLSATGGLKKLVDLLSKKIPTASRSQLKDKVKEIADFTDNHWQVKKEILEQLGISLPCQQVINSSEPVSKSPLQLKPITKFFSKRCLPPETAGLDDSSPIKGKKSCCGVTDMGSGPVICQNKA</sequence>
<evidence type="ECO:0000256" key="5">
    <source>
        <dbReference type="SAM" id="MobiDB-lite"/>
    </source>
</evidence>
<feature type="compositionally biased region" description="Basic and acidic residues" evidence="5">
    <location>
        <begin position="490"/>
        <end position="534"/>
    </location>
</feature>
<name>A0A8T2V802_CERRI</name>
<evidence type="ECO:0000256" key="3">
    <source>
        <dbReference type="ARBA" id="ARBA00023204"/>
    </source>
</evidence>
<evidence type="ECO:0008006" key="10">
    <source>
        <dbReference type="Google" id="ProtNLM"/>
    </source>
</evidence>
<feature type="domain" description="Chromatin assembly factor 1 subunit Cac1-like C-terminal" evidence="7">
    <location>
        <begin position="928"/>
        <end position="978"/>
    </location>
</feature>
<feature type="region of interest" description="Disordered" evidence="5">
    <location>
        <begin position="103"/>
        <end position="141"/>
    </location>
</feature>
<dbReference type="Pfam" id="PF12253">
    <property type="entry name" value="CAF1A_dimeriz"/>
    <property type="match status" value="1"/>
</dbReference>
<dbReference type="GO" id="GO:0005634">
    <property type="term" value="C:nucleus"/>
    <property type="evidence" value="ECO:0007669"/>
    <property type="project" value="UniProtKB-SubCell"/>
</dbReference>
<reference evidence="8" key="1">
    <citation type="submission" date="2021-08" db="EMBL/GenBank/DDBJ databases">
        <title>WGS assembly of Ceratopteris richardii.</title>
        <authorList>
            <person name="Marchant D.B."/>
            <person name="Chen G."/>
            <person name="Jenkins J."/>
            <person name="Shu S."/>
            <person name="Leebens-Mack J."/>
            <person name="Grimwood J."/>
            <person name="Schmutz J."/>
            <person name="Soltis P."/>
            <person name="Soltis D."/>
            <person name="Chen Z.-H."/>
        </authorList>
    </citation>
    <scope>NUCLEOTIDE SEQUENCE</scope>
    <source>
        <strain evidence="8">Whitten #5841</strain>
        <tissue evidence="8">Leaf</tissue>
    </source>
</reference>
<dbReference type="Pfam" id="PF21796">
    <property type="entry name" value="Cac1_C"/>
    <property type="match status" value="1"/>
</dbReference>
<accession>A0A8T2V802</accession>
<dbReference type="InterPro" id="IPR048800">
    <property type="entry name" value="Cac1-like_C"/>
</dbReference>
<dbReference type="PANTHER" id="PTHR15272">
    <property type="entry name" value="CHROMATIN ASSEMBLY FACTOR 1 SUBUNIT A CAF-1 SUBUNIT A"/>
    <property type="match status" value="1"/>
</dbReference>
<feature type="compositionally biased region" description="Polar residues" evidence="5">
    <location>
        <begin position="24"/>
        <end position="34"/>
    </location>
</feature>
<feature type="domain" description="Chromatin assembly factor 1 subunit A dimerization" evidence="6">
    <location>
        <begin position="711"/>
        <end position="781"/>
    </location>
</feature>
<evidence type="ECO:0000313" key="9">
    <source>
        <dbReference type="Proteomes" id="UP000825935"/>
    </source>
</evidence>
<evidence type="ECO:0000256" key="2">
    <source>
        <dbReference type="ARBA" id="ARBA00022763"/>
    </source>
</evidence>
<gene>
    <name evidence="8" type="ORF">KP509_04G107100</name>
</gene>
<evidence type="ECO:0000256" key="4">
    <source>
        <dbReference type="ARBA" id="ARBA00023242"/>
    </source>
</evidence>
<protein>
    <recommendedName>
        <fullName evidence="10">Chromatin assembly factor 1 subunit A</fullName>
    </recommendedName>
</protein>
<feature type="compositionally biased region" description="Low complexity" evidence="5">
    <location>
        <begin position="126"/>
        <end position="138"/>
    </location>
</feature>
<dbReference type="GO" id="GO:0006281">
    <property type="term" value="P:DNA repair"/>
    <property type="evidence" value="ECO:0007669"/>
    <property type="project" value="UniProtKB-KW"/>
</dbReference>
<dbReference type="PANTHER" id="PTHR15272:SF0">
    <property type="entry name" value="CHROMATIN ASSEMBLY FACTOR 1 SUBUNIT A"/>
    <property type="match status" value="1"/>
</dbReference>
<keyword evidence="3" id="KW-0234">DNA repair</keyword>